<name>A0A0A0EXS4_9GAMM</name>
<gene>
    <name evidence="7" type="ORF">N800_00135</name>
</gene>
<keyword evidence="2 5" id="KW-0812">Transmembrane</keyword>
<feature type="transmembrane region" description="Helical" evidence="5">
    <location>
        <begin position="78"/>
        <end position="96"/>
    </location>
</feature>
<evidence type="ECO:0000256" key="2">
    <source>
        <dbReference type="ARBA" id="ARBA00022692"/>
    </source>
</evidence>
<dbReference type="eggNOG" id="COG0530">
    <property type="taxonomic scope" value="Bacteria"/>
</dbReference>
<feature type="domain" description="Sodium/calcium exchanger membrane region" evidence="6">
    <location>
        <begin position="4"/>
        <end position="144"/>
    </location>
</feature>
<dbReference type="InterPro" id="IPR044880">
    <property type="entry name" value="NCX_ion-bd_dom_sf"/>
</dbReference>
<dbReference type="Proteomes" id="UP000029998">
    <property type="component" value="Unassembled WGS sequence"/>
</dbReference>
<evidence type="ECO:0000256" key="4">
    <source>
        <dbReference type="ARBA" id="ARBA00023136"/>
    </source>
</evidence>
<feature type="transmembrane region" description="Helical" evidence="5">
    <location>
        <begin position="298"/>
        <end position="316"/>
    </location>
</feature>
<organism evidence="7 8">
    <name type="scientific">Lysobacter daejeonensis GH1-9</name>
    <dbReference type="NCBI Taxonomy" id="1385517"/>
    <lineage>
        <taxon>Bacteria</taxon>
        <taxon>Pseudomonadati</taxon>
        <taxon>Pseudomonadota</taxon>
        <taxon>Gammaproteobacteria</taxon>
        <taxon>Lysobacterales</taxon>
        <taxon>Lysobacteraceae</taxon>
        <taxon>Aerolutibacter</taxon>
    </lineage>
</organism>
<dbReference type="Gene3D" id="1.20.1420.30">
    <property type="entry name" value="NCX, central ion-binding region"/>
    <property type="match status" value="1"/>
</dbReference>
<evidence type="ECO:0000259" key="6">
    <source>
        <dbReference type="Pfam" id="PF01699"/>
    </source>
</evidence>
<comment type="subcellular location">
    <subcellularLocation>
        <location evidence="1">Membrane</location>
        <topology evidence="1">Multi-pass membrane protein</topology>
    </subcellularLocation>
</comment>
<accession>A0A0A0EXS4</accession>
<keyword evidence="3 5" id="KW-1133">Transmembrane helix</keyword>
<feature type="transmembrane region" description="Helical" evidence="5">
    <location>
        <begin position="130"/>
        <end position="147"/>
    </location>
</feature>
<keyword evidence="8" id="KW-1185">Reference proteome</keyword>
<dbReference type="PANTHER" id="PTHR10846:SF8">
    <property type="entry name" value="INNER MEMBRANE PROTEIN YRBG"/>
    <property type="match status" value="1"/>
</dbReference>
<proteinExistence type="predicted"/>
<reference evidence="7 8" key="1">
    <citation type="submission" date="2013-08" db="EMBL/GenBank/DDBJ databases">
        <title>Genome sequencing of Lysobacter.</title>
        <authorList>
            <person name="Zhang S."/>
            <person name="Wang G."/>
        </authorList>
    </citation>
    <scope>NUCLEOTIDE SEQUENCE [LARGE SCALE GENOMIC DNA]</scope>
    <source>
        <strain evidence="7 8">GH1-9</strain>
    </source>
</reference>
<feature type="transmembrane region" description="Helical" evidence="5">
    <location>
        <begin position="103"/>
        <end position="124"/>
    </location>
</feature>
<dbReference type="GO" id="GO:0006874">
    <property type="term" value="P:intracellular calcium ion homeostasis"/>
    <property type="evidence" value="ECO:0007669"/>
    <property type="project" value="TreeGrafter"/>
</dbReference>
<dbReference type="GO" id="GO:0008273">
    <property type="term" value="F:calcium, potassium:sodium antiporter activity"/>
    <property type="evidence" value="ECO:0007669"/>
    <property type="project" value="TreeGrafter"/>
</dbReference>
<evidence type="ECO:0000313" key="7">
    <source>
        <dbReference type="EMBL" id="KGM55080.1"/>
    </source>
</evidence>
<dbReference type="InterPro" id="IPR004481">
    <property type="entry name" value="K/Na/Ca-exchanger"/>
</dbReference>
<feature type="transmembrane region" description="Helical" evidence="5">
    <location>
        <begin position="235"/>
        <end position="258"/>
    </location>
</feature>
<dbReference type="OrthoDB" id="9794225at2"/>
<keyword evidence="4 5" id="KW-0472">Membrane</keyword>
<sequence length="317" mass="32447">MLAAVGMFLLGLALLALGGDSIVKGASGLAQRLGLTPFTTGLLLVAFATSLPELAVNGHAIVRGQQSLALGNAVGSNVVNFGLTLGAAALAAPLLVRWRALSPLLVVLLVGTAAVMGLGLDGVLSRGDGMVLLAAFVAVVAFSLVRGRNETPELQAEIEAFARTRTDLALNVVRFAIAAALLYYGSRFVVVHAPVLGAGLGMSPLLTGLLPVAIGTALPEMAAAIAAARRGQGDLVAGHVIGSSLCNLLLVVGGMAAFNPVPLPESFVRFELPAALVFALMMVPMLRGDLRVSKREGGVLLLALVAWVAFELAWLHG</sequence>
<dbReference type="EMBL" id="AVPU01000007">
    <property type="protein sequence ID" value="KGM55080.1"/>
    <property type="molecule type" value="Genomic_DNA"/>
</dbReference>
<evidence type="ECO:0000313" key="8">
    <source>
        <dbReference type="Proteomes" id="UP000029998"/>
    </source>
</evidence>
<dbReference type="Pfam" id="PF01699">
    <property type="entry name" value="Na_Ca_ex"/>
    <property type="match status" value="2"/>
</dbReference>
<dbReference type="GO" id="GO:0005886">
    <property type="term" value="C:plasma membrane"/>
    <property type="evidence" value="ECO:0007669"/>
    <property type="project" value="TreeGrafter"/>
</dbReference>
<dbReference type="InterPro" id="IPR004837">
    <property type="entry name" value="NaCa_Exmemb"/>
</dbReference>
<protein>
    <submittedName>
        <fullName evidence="7">CaCA family Na+/Ca+ antiporter</fullName>
    </submittedName>
</protein>
<feature type="transmembrane region" description="Helical" evidence="5">
    <location>
        <begin position="205"/>
        <end position="228"/>
    </location>
</feature>
<dbReference type="GO" id="GO:0005262">
    <property type="term" value="F:calcium channel activity"/>
    <property type="evidence" value="ECO:0007669"/>
    <property type="project" value="TreeGrafter"/>
</dbReference>
<comment type="caution">
    <text evidence="7">The sequence shown here is derived from an EMBL/GenBank/DDBJ whole genome shotgun (WGS) entry which is preliminary data.</text>
</comment>
<feature type="transmembrane region" description="Helical" evidence="5">
    <location>
        <begin position="270"/>
        <end position="286"/>
    </location>
</feature>
<evidence type="ECO:0000256" key="5">
    <source>
        <dbReference type="SAM" id="Phobius"/>
    </source>
</evidence>
<evidence type="ECO:0000256" key="1">
    <source>
        <dbReference type="ARBA" id="ARBA00004141"/>
    </source>
</evidence>
<dbReference type="PANTHER" id="PTHR10846">
    <property type="entry name" value="SODIUM/POTASSIUM/CALCIUM EXCHANGER"/>
    <property type="match status" value="1"/>
</dbReference>
<dbReference type="RefSeq" id="WP_036135826.1">
    <property type="nucleotide sequence ID" value="NZ_AVPU01000007.1"/>
</dbReference>
<dbReference type="AlphaFoldDB" id="A0A0A0EXS4"/>
<evidence type="ECO:0000256" key="3">
    <source>
        <dbReference type="ARBA" id="ARBA00022989"/>
    </source>
</evidence>
<feature type="domain" description="Sodium/calcium exchanger membrane region" evidence="6">
    <location>
        <begin position="172"/>
        <end position="310"/>
    </location>
</feature>
<feature type="transmembrane region" description="Helical" evidence="5">
    <location>
        <begin position="168"/>
        <end position="185"/>
    </location>
</feature>